<dbReference type="RefSeq" id="WP_345538405.1">
    <property type="nucleotide sequence ID" value="NZ_BAABGJ010000023.1"/>
</dbReference>
<dbReference type="InterPro" id="IPR036866">
    <property type="entry name" value="RibonucZ/Hydroxyglut_hydro"/>
</dbReference>
<name>A0ABP8HSP3_9BURK</name>
<keyword evidence="3" id="KW-1185">Reference proteome</keyword>
<evidence type="ECO:0000313" key="2">
    <source>
        <dbReference type="EMBL" id="GAA4343805.1"/>
    </source>
</evidence>
<dbReference type="SUPFAM" id="SSF56281">
    <property type="entry name" value="Metallo-hydrolase/oxidoreductase"/>
    <property type="match status" value="1"/>
</dbReference>
<accession>A0ABP8HSP3</accession>
<dbReference type="Gene3D" id="3.60.15.10">
    <property type="entry name" value="Ribonuclease Z/Hydroxyacylglutathione hydrolase-like"/>
    <property type="match status" value="1"/>
</dbReference>
<evidence type="ECO:0000313" key="3">
    <source>
        <dbReference type="Proteomes" id="UP001500975"/>
    </source>
</evidence>
<protein>
    <recommendedName>
        <fullName evidence="4">Metallo-beta-lactamase domain-containing protein</fullName>
    </recommendedName>
</protein>
<dbReference type="EMBL" id="BAABGJ010000023">
    <property type="protein sequence ID" value="GAA4343805.1"/>
    <property type="molecule type" value="Genomic_DNA"/>
</dbReference>
<evidence type="ECO:0008006" key="4">
    <source>
        <dbReference type="Google" id="ProtNLM"/>
    </source>
</evidence>
<evidence type="ECO:0000256" key="1">
    <source>
        <dbReference type="SAM" id="MobiDB-lite"/>
    </source>
</evidence>
<comment type="caution">
    <text evidence="2">The sequence shown here is derived from an EMBL/GenBank/DDBJ whole genome shotgun (WGS) entry which is preliminary data.</text>
</comment>
<sequence length="334" mass="36951">MGYEVDFFAGKTGGAAMIVRWGAPGNYRLMVFDGGTQGTGTELVRHVREHCGTKHVDFVVCSQPNTAHADGLEQVFERCSIGFLWMHRPWMYGLRNLPSDTAVGRRLEQLALKRRIRIHEPYAGATIGPFTVLSPNREWYMEELLPLFARPRPLLAGLTLADAARWARLASASFGSRWDYEPLPHRPNSSPEDESGAVLYGEFEGRGVLLTGSAGLRALTHSCACADQLGQAVRTNMRVMQIPGHGGAQQLSSVVLDRLVGERLPRAQRQGVHHKTAFMSAPPGKPPLGSRVVADALSRRGVFSYLSQGRQLYHAHDMPDRGWGQAMRIGEKDW</sequence>
<gene>
    <name evidence="2" type="ORF">GCM10023165_26530</name>
</gene>
<feature type="region of interest" description="Disordered" evidence="1">
    <location>
        <begin position="270"/>
        <end position="289"/>
    </location>
</feature>
<organism evidence="2 3">
    <name type="scientific">Variovorax defluvii</name>
    <dbReference type="NCBI Taxonomy" id="913761"/>
    <lineage>
        <taxon>Bacteria</taxon>
        <taxon>Pseudomonadati</taxon>
        <taxon>Pseudomonadota</taxon>
        <taxon>Betaproteobacteria</taxon>
        <taxon>Burkholderiales</taxon>
        <taxon>Comamonadaceae</taxon>
        <taxon>Variovorax</taxon>
    </lineage>
</organism>
<dbReference type="Proteomes" id="UP001500975">
    <property type="component" value="Unassembled WGS sequence"/>
</dbReference>
<reference evidence="3" key="1">
    <citation type="journal article" date="2019" name="Int. J. Syst. Evol. Microbiol.">
        <title>The Global Catalogue of Microorganisms (GCM) 10K type strain sequencing project: providing services to taxonomists for standard genome sequencing and annotation.</title>
        <authorList>
            <consortium name="The Broad Institute Genomics Platform"/>
            <consortium name="The Broad Institute Genome Sequencing Center for Infectious Disease"/>
            <person name="Wu L."/>
            <person name="Ma J."/>
        </authorList>
    </citation>
    <scope>NUCLEOTIDE SEQUENCE [LARGE SCALE GENOMIC DNA]</scope>
    <source>
        <strain evidence="3">JCM 17804</strain>
    </source>
</reference>
<proteinExistence type="predicted"/>